<organism evidence="28 29">
    <name type="scientific">Homoserinimonas aerilata</name>
    <dbReference type="NCBI Taxonomy" id="1162970"/>
    <lineage>
        <taxon>Bacteria</taxon>
        <taxon>Bacillati</taxon>
        <taxon>Actinomycetota</taxon>
        <taxon>Actinomycetes</taxon>
        <taxon>Micrococcales</taxon>
        <taxon>Microbacteriaceae</taxon>
        <taxon>Homoserinimonas</taxon>
    </lineage>
</organism>
<gene>
    <name evidence="28" type="ORF">FB562_0987</name>
</gene>
<comment type="catalytic activity">
    <reaction evidence="9">
        <text>L-lysyl-L-alanine(out) = L-lysyl-L-alanine(in)</text>
        <dbReference type="Rhea" id="RHEA:79399"/>
        <dbReference type="ChEBI" id="CHEBI:229954"/>
    </reaction>
</comment>
<keyword evidence="6 26" id="KW-1133">Transmembrane helix</keyword>
<evidence type="ECO:0000256" key="18">
    <source>
        <dbReference type="ARBA" id="ARBA00044903"/>
    </source>
</evidence>
<evidence type="ECO:0000256" key="23">
    <source>
        <dbReference type="ARBA" id="ARBA00045018"/>
    </source>
</evidence>
<evidence type="ECO:0000259" key="27">
    <source>
        <dbReference type="PROSITE" id="PS50850"/>
    </source>
</evidence>
<evidence type="ECO:0000256" key="10">
    <source>
        <dbReference type="ARBA" id="ARBA00044878"/>
    </source>
</evidence>
<comment type="catalytic activity">
    <reaction evidence="18">
        <text>L-arginyl-glycine(out) = L-arginyl-glycine(in)</text>
        <dbReference type="Rhea" id="RHEA:79391"/>
        <dbReference type="ChEBI" id="CHEBI:229955"/>
    </reaction>
</comment>
<comment type="catalytic activity">
    <reaction evidence="12">
        <text>L-alpha-aminoacyl-L-histidine(out) = L-alpha-aminoacyl-L-histidine(in)</text>
        <dbReference type="Rhea" id="RHEA:79375"/>
        <dbReference type="ChEBI" id="CHEBI:229967"/>
    </reaction>
</comment>
<comment type="catalytic activity">
    <reaction evidence="19">
        <text>L-histidyl-L-alpha-amino acid(out) = L-histidyl-L-alpha-amino acid(in)</text>
        <dbReference type="Rhea" id="RHEA:79379"/>
        <dbReference type="ChEBI" id="CHEBI:229964"/>
    </reaction>
</comment>
<comment type="function">
    <text evidence="24">Lysosomal dipeptide uniporter that selectively exports lysine, arginine or histidine-containing dipeptides with a net positive charge from the lysosome lumen into the cytosol. Could play a role in a specific type of protein O-glycosylation indirectly regulating macrophages migration and tissue invasion. Also essential for liver homeostasis.</text>
</comment>
<evidence type="ECO:0000256" key="19">
    <source>
        <dbReference type="ARBA" id="ARBA00044912"/>
    </source>
</evidence>
<dbReference type="AlphaFoldDB" id="A0A542YIJ2"/>
<evidence type="ECO:0000256" key="5">
    <source>
        <dbReference type="ARBA" id="ARBA00022692"/>
    </source>
</evidence>
<comment type="catalytic activity">
    <reaction evidence="20">
        <text>L-alanyl-L-lysine(out) = L-alanyl-L-lysine(in)</text>
        <dbReference type="Rhea" id="RHEA:79415"/>
        <dbReference type="ChEBI" id="CHEBI:192470"/>
    </reaction>
</comment>
<comment type="similarity">
    <text evidence="3">Belongs to the major facilitator superfamily.</text>
</comment>
<evidence type="ECO:0000256" key="7">
    <source>
        <dbReference type="ARBA" id="ARBA00023136"/>
    </source>
</evidence>
<evidence type="ECO:0000256" key="21">
    <source>
        <dbReference type="ARBA" id="ARBA00044924"/>
    </source>
</evidence>
<evidence type="ECO:0000256" key="9">
    <source>
        <dbReference type="ARBA" id="ARBA00044876"/>
    </source>
</evidence>
<dbReference type="Proteomes" id="UP000317998">
    <property type="component" value="Unassembled WGS sequence"/>
</dbReference>
<feature type="transmembrane region" description="Helical" evidence="26">
    <location>
        <begin position="344"/>
        <end position="367"/>
    </location>
</feature>
<comment type="caution">
    <text evidence="28">The sequence shown here is derived from an EMBL/GenBank/DDBJ whole genome shotgun (WGS) entry which is preliminary data.</text>
</comment>
<comment type="catalytic activity">
    <reaction evidence="15">
        <text>L-aspartyl-L-lysine(out) = L-aspartyl-L-lysine(in)</text>
        <dbReference type="Rhea" id="RHEA:79411"/>
        <dbReference type="ChEBI" id="CHEBI:229953"/>
    </reaction>
</comment>
<evidence type="ECO:0000256" key="24">
    <source>
        <dbReference type="ARBA" id="ARBA00045709"/>
    </source>
</evidence>
<feature type="transmembrane region" description="Helical" evidence="26">
    <location>
        <begin position="250"/>
        <end position="272"/>
    </location>
</feature>
<evidence type="ECO:0000256" key="20">
    <source>
        <dbReference type="ARBA" id="ARBA00044919"/>
    </source>
</evidence>
<dbReference type="PANTHER" id="PTHR23512:SF3">
    <property type="entry name" value="MAJOR FACILITATOR SUPERFAMILY DOMAIN-CONTAINING PROTEIN 1"/>
    <property type="match status" value="1"/>
</dbReference>
<evidence type="ECO:0000313" key="29">
    <source>
        <dbReference type="Proteomes" id="UP000317998"/>
    </source>
</evidence>
<evidence type="ECO:0000256" key="15">
    <source>
        <dbReference type="ARBA" id="ARBA00044898"/>
    </source>
</evidence>
<feature type="transmembrane region" description="Helical" evidence="26">
    <location>
        <begin position="74"/>
        <end position="94"/>
    </location>
</feature>
<feature type="transmembrane region" description="Helical" evidence="26">
    <location>
        <begin position="387"/>
        <end position="408"/>
    </location>
</feature>
<comment type="catalytic activity">
    <reaction evidence="14">
        <text>L-alpha-aminoacyl-L-lysine(out) = L-alpha-aminoacyl-L-lysine(in)</text>
        <dbReference type="Rhea" id="RHEA:79383"/>
        <dbReference type="ChEBI" id="CHEBI:229966"/>
    </reaction>
</comment>
<dbReference type="InterPro" id="IPR052187">
    <property type="entry name" value="MFSD1"/>
</dbReference>
<dbReference type="PANTHER" id="PTHR23512">
    <property type="entry name" value="MAJOR FACILITATOR SUPERFAMILY DOMAIN-CONTAINING PROTEIN 1"/>
    <property type="match status" value="1"/>
</dbReference>
<accession>A0A542YIJ2</accession>
<name>A0A542YIJ2_9MICO</name>
<keyword evidence="4" id="KW-0813">Transport</keyword>
<evidence type="ECO:0000256" key="3">
    <source>
        <dbReference type="ARBA" id="ARBA00008335"/>
    </source>
</evidence>
<reference evidence="28 29" key="1">
    <citation type="submission" date="2019-06" db="EMBL/GenBank/DDBJ databases">
        <title>Sequencing the genomes of 1000 actinobacteria strains.</title>
        <authorList>
            <person name="Klenk H.-P."/>
        </authorList>
    </citation>
    <scope>NUCLEOTIDE SEQUENCE [LARGE SCALE GENOMIC DNA]</scope>
    <source>
        <strain evidence="28 29">DSM 26477</strain>
    </source>
</reference>
<dbReference type="InterPro" id="IPR036259">
    <property type="entry name" value="MFS_trans_sf"/>
</dbReference>
<proteinExistence type="inferred from homology"/>
<comment type="subcellular location">
    <subcellularLocation>
        <location evidence="2">Cell membrane</location>
        <topology evidence="2">Multi-pass membrane protein</topology>
    </subcellularLocation>
    <subcellularLocation>
        <location evidence="1">Lysosome membrane</location>
        <topology evidence="1">Multi-pass membrane protein</topology>
    </subcellularLocation>
</comment>
<keyword evidence="7 26" id="KW-0472">Membrane</keyword>
<feature type="transmembrane region" description="Helical" evidence="26">
    <location>
        <begin position="46"/>
        <end position="67"/>
    </location>
</feature>
<evidence type="ECO:0000256" key="6">
    <source>
        <dbReference type="ARBA" id="ARBA00022989"/>
    </source>
</evidence>
<dbReference type="GO" id="GO:0022857">
    <property type="term" value="F:transmembrane transporter activity"/>
    <property type="evidence" value="ECO:0007669"/>
    <property type="project" value="InterPro"/>
</dbReference>
<dbReference type="RefSeq" id="WP_141880112.1">
    <property type="nucleotide sequence ID" value="NZ_VFOM01000001.1"/>
</dbReference>
<evidence type="ECO:0000256" key="25">
    <source>
        <dbReference type="ARBA" id="ARBA00046376"/>
    </source>
</evidence>
<dbReference type="EMBL" id="VFOM01000001">
    <property type="protein sequence ID" value="TQL47912.1"/>
    <property type="molecule type" value="Genomic_DNA"/>
</dbReference>
<dbReference type="PROSITE" id="PS50850">
    <property type="entry name" value="MFS"/>
    <property type="match status" value="1"/>
</dbReference>
<evidence type="ECO:0000313" key="28">
    <source>
        <dbReference type="EMBL" id="TQL47912.1"/>
    </source>
</evidence>
<evidence type="ECO:0000256" key="17">
    <source>
        <dbReference type="ARBA" id="ARBA00044900"/>
    </source>
</evidence>
<evidence type="ECO:0000256" key="13">
    <source>
        <dbReference type="ARBA" id="ARBA00044891"/>
    </source>
</evidence>
<feature type="transmembrane region" description="Helical" evidence="26">
    <location>
        <begin position="308"/>
        <end position="332"/>
    </location>
</feature>
<keyword evidence="5 26" id="KW-0812">Transmembrane</keyword>
<keyword evidence="29" id="KW-1185">Reference proteome</keyword>
<dbReference type="OrthoDB" id="4332123at2"/>
<protein>
    <recommendedName>
        <fullName evidence="22">Lysosomal dipeptide transporter MFSD1</fullName>
    </recommendedName>
    <alternativeName>
        <fullName evidence="23">Major facilitator superfamily domain-containing protein 1</fullName>
    </alternativeName>
</protein>
<dbReference type="CDD" id="cd06174">
    <property type="entry name" value="MFS"/>
    <property type="match status" value="1"/>
</dbReference>
<evidence type="ECO:0000256" key="8">
    <source>
        <dbReference type="ARBA" id="ARBA00023228"/>
    </source>
</evidence>
<feature type="transmembrane region" description="Helical" evidence="26">
    <location>
        <begin position="217"/>
        <end position="238"/>
    </location>
</feature>
<comment type="catalytic activity">
    <reaction evidence="13">
        <text>L-lysyl-L-alpha-amino acid(out) = L-lysyl-L-alpha-amino acid(in)</text>
        <dbReference type="Rhea" id="RHEA:79387"/>
        <dbReference type="ChEBI" id="CHEBI:229965"/>
    </reaction>
</comment>
<keyword evidence="8" id="KW-0458">Lysosome</keyword>
<comment type="catalytic activity">
    <reaction evidence="10">
        <text>L-histidyl-glycine(out) = L-histidyl-glycine(in)</text>
        <dbReference type="Rhea" id="RHEA:79395"/>
        <dbReference type="ChEBI" id="CHEBI:229957"/>
    </reaction>
</comment>
<evidence type="ECO:0000256" key="12">
    <source>
        <dbReference type="ARBA" id="ARBA00044884"/>
    </source>
</evidence>
<evidence type="ECO:0000256" key="16">
    <source>
        <dbReference type="ARBA" id="ARBA00044899"/>
    </source>
</evidence>
<comment type="subunit">
    <text evidence="25">Homodimer. Interacts with lysosomal protein GLMP (via lumenal domain); the interaction starts while both proteins are still in the endoplasmic reticulum and is required for stabilization of MFSD1 in lysosomes but has no direct effect on its targeting to lysosomes or transporter activity.</text>
</comment>
<dbReference type="GO" id="GO:0005886">
    <property type="term" value="C:plasma membrane"/>
    <property type="evidence" value="ECO:0007669"/>
    <property type="project" value="UniProtKB-SubCell"/>
</dbReference>
<dbReference type="GO" id="GO:0005765">
    <property type="term" value="C:lysosomal membrane"/>
    <property type="evidence" value="ECO:0007669"/>
    <property type="project" value="UniProtKB-SubCell"/>
</dbReference>
<comment type="catalytic activity">
    <reaction evidence="16">
        <text>L-arginyl-L-alpha-amino acid(out) = L-arginyl-L-alpha-amino acid(in)</text>
        <dbReference type="Rhea" id="RHEA:79371"/>
        <dbReference type="ChEBI" id="CHEBI:84315"/>
    </reaction>
</comment>
<dbReference type="SUPFAM" id="SSF103473">
    <property type="entry name" value="MFS general substrate transporter"/>
    <property type="match status" value="1"/>
</dbReference>
<evidence type="ECO:0000256" key="2">
    <source>
        <dbReference type="ARBA" id="ARBA00004651"/>
    </source>
</evidence>
<feature type="domain" description="Major facilitator superfamily (MFS) profile" evidence="27">
    <location>
        <begin position="9"/>
        <end position="415"/>
    </location>
</feature>
<comment type="catalytic activity">
    <reaction evidence="11">
        <text>L-alpha-aminoacyl-L-arginine(out) = L-alpha-aminoacyl-L-arginine(in)</text>
        <dbReference type="Rhea" id="RHEA:79367"/>
        <dbReference type="ChEBI" id="CHEBI:229968"/>
    </reaction>
</comment>
<sequence>MNSARSWLVWSVAVFAYLVAVLQRSSLGVAAVDASAKFDISASQLSTLAVLQLVVYAALQVPVGVLLDRVGPRALIIFGAALMGLGQVAVALAPEFSVAIAGRMLVGAGDAFTFISVLRLLSLWFEGRVLPQVSQWTGNIGQLGQILSAVPFVWILHGYGWMSAFLSAAAMAVLALVLTALVVRNGRDDSWRPEQKQNWKTAMQQLRDALRRPGTQLGFWSHFTTQSPGSMFALLWGFPLMVNGLGYDTSTASSLLTLFIVSAIVIGPILGILTARFPLRRSNLVLTVIALTALAWAVVLLWPTQPPFWLIVVLIVVLGVGGPGSLISFEFAREFNPMRSHGSATGFVNVGGFVATFVMMFLVGVSLDLIDRHGVIDGGEGGLYSWGAFRLAFLVQYLVLAVGVVGIVRARRRTRRQMHTDEGIEVAPLWVVVSRVLKRRGH</sequence>
<evidence type="ECO:0000256" key="14">
    <source>
        <dbReference type="ARBA" id="ARBA00044893"/>
    </source>
</evidence>
<comment type="catalytic activity">
    <reaction evidence="21">
        <text>L-lysyl-glycine(out) = L-lysyl-glycine(in)</text>
        <dbReference type="Rhea" id="RHEA:79407"/>
        <dbReference type="ChEBI" id="CHEBI:191202"/>
    </reaction>
</comment>
<feature type="transmembrane region" description="Helical" evidence="26">
    <location>
        <begin position="161"/>
        <end position="183"/>
    </location>
</feature>
<evidence type="ECO:0000256" key="26">
    <source>
        <dbReference type="SAM" id="Phobius"/>
    </source>
</evidence>
<dbReference type="InterPro" id="IPR020846">
    <property type="entry name" value="MFS_dom"/>
</dbReference>
<dbReference type="Gene3D" id="1.20.1250.20">
    <property type="entry name" value="MFS general substrate transporter like domains"/>
    <property type="match status" value="2"/>
</dbReference>
<evidence type="ECO:0000256" key="1">
    <source>
        <dbReference type="ARBA" id="ARBA00004155"/>
    </source>
</evidence>
<evidence type="ECO:0000256" key="11">
    <source>
        <dbReference type="ARBA" id="ARBA00044881"/>
    </source>
</evidence>
<evidence type="ECO:0000256" key="22">
    <source>
        <dbReference type="ARBA" id="ARBA00044985"/>
    </source>
</evidence>
<dbReference type="Pfam" id="PF07690">
    <property type="entry name" value="MFS_1"/>
    <property type="match status" value="1"/>
</dbReference>
<feature type="transmembrane region" description="Helical" evidence="26">
    <location>
        <begin position="284"/>
        <end position="302"/>
    </location>
</feature>
<dbReference type="InterPro" id="IPR011701">
    <property type="entry name" value="MFS"/>
</dbReference>
<evidence type="ECO:0000256" key="4">
    <source>
        <dbReference type="ARBA" id="ARBA00022448"/>
    </source>
</evidence>
<comment type="catalytic activity">
    <reaction evidence="17">
        <text>L-lysyl-L-lysine(out) = L-lysyl-L-lysine(in)</text>
        <dbReference type="Rhea" id="RHEA:79403"/>
        <dbReference type="ChEBI" id="CHEBI:229956"/>
    </reaction>
</comment>